<evidence type="ECO:0000313" key="1">
    <source>
        <dbReference type="EMBL" id="CAD5108263.1"/>
    </source>
</evidence>
<dbReference type="AlphaFoldDB" id="A0A7U7ENI4"/>
<evidence type="ECO:0008006" key="3">
    <source>
        <dbReference type="Google" id="ProtNLM"/>
    </source>
</evidence>
<organism evidence="1 2">
    <name type="scientific">Zestomonas carbonaria</name>
    <dbReference type="NCBI Taxonomy" id="2762745"/>
    <lineage>
        <taxon>Bacteria</taxon>
        <taxon>Pseudomonadati</taxon>
        <taxon>Pseudomonadota</taxon>
        <taxon>Gammaproteobacteria</taxon>
        <taxon>Pseudomonadales</taxon>
        <taxon>Pseudomonadaceae</taxon>
        <taxon>Zestomonas</taxon>
    </lineage>
</organism>
<accession>A0A7U7ENI4</accession>
<protein>
    <recommendedName>
        <fullName evidence="3">Type VI secretion system secreted protein VgrG</fullName>
    </recommendedName>
</protein>
<keyword evidence="2" id="KW-1185">Reference proteome</keyword>
<evidence type="ECO:0000313" key="2">
    <source>
        <dbReference type="Proteomes" id="UP000583387"/>
    </source>
</evidence>
<dbReference type="SUPFAM" id="SSF69349">
    <property type="entry name" value="Phage fibre proteins"/>
    <property type="match status" value="1"/>
</dbReference>
<reference evidence="1 2" key="1">
    <citation type="submission" date="2020-08" db="EMBL/GenBank/DDBJ databases">
        <authorList>
            <person name="Criscuolo A."/>
        </authorList>
    </citation>
    <scope>NUCLEOTIDE SEQUENCE [LARGE SCALE GENOMIC DNA]</scope>
    <source>
        <strain evidence="1">CIP111764</strain>
    </source>
</reference>
<name>A0A7U7ENI4_9GAMM</name>
<comment type="caution">
    <text evidence="1">The sequence shown here is derived from an EMBL/GenBank/DDBJ whole genome shotgun (WGS) entry which is preliminary data.</text>
</comment>
<gene>
    <name evidence="1" type="ORF">PSEWESI4_02548</name>
</gene>
<dbReference type="Proteomes" id="UP000583387">
    <property type="component" value="Unassembled WGS sequence"/>
</dbReference>
<dbReference type="EMBL" id="CAJFCI010000051">
    <property type="protein sequence ID" value="CAD5108263.1"/>
    <property type="molecule type" value="Genomic_DNA"/>
</dbReference>
<sequence length="158" mass="16972">MTIARDRRHAIGQDDSLNVERNRLIRIGKDRSEEVGNDRYDKTTASHFIETGGHVEHSVQGHHQLEAGQSIERRTSRYDLQAGECVVITSPGGAIVINDAGITLEGSSILLKGPVSRENGGSGNPFSIAGDPDEGSESDFCVTCFLRAARNGGMVVPV</sequence>
<proteinExistence type="predicted"/>